<protein>
    <submittedName>
        <fullName evidence="1">Uncharacterized protein</fullName>
    </submittedName>
</protein>
<proteinExistence type="predicted"/>
<dbReference type="Proteomes" id="UP000186817">
    <property type="component" value="Unassembled WGS sequence"/>
</dbReference>
<dbReference type="AlphaFoldDB" id="A0A1Q9EAH2"/>
<organism evidence="1 2">
    <name type="scientific">Symbiodinium microadriaticum</name>
    <name type="common">Dinoflagellate</name>
    <name type="synonym">Zooxanthella microadriatica</name>
    <dbReference type="NCBI Taxonomy" id="2951"/>
    <lineage>
        <taxon>Eukaryota</taxon>
        <taxon>Sar</taxon>
        <taxon>Alveolata</taxon>
        <taxon>Dinophyceae</taxon>
        <taxon>Suessiales</taxon>
        <taxon>Symbiodiniaceae</taxon>
        <taxon>Symbiodinium</taxon>
    </lineage>
</organism>
<evidence type="ECO:0000313" key="1">
    <source>
        <dbReference type="EMBL" id="OLQ04425.1"/>
    </source>
</evidence>
<keyword evidence="2" id="KW-1185">Reference proteome</keyword>
<comment type="caution">
    <text evidence="1">The sequence shown here is derived from an EMBL/GenBank/DDBJ whole genome shotgun (WGS) entry which is preliminary data.</text>
</comment>
<reference evidence="1 2" key="1">
    <citation type="submission" date="2016-02" db="EMBL/GenBank/DDBJ databases">
        <title>Genome analysis of coral dinoflagellate symbionts highlights evolutionary adaptations to a symbiotic lifestyle.</title>
        <authorList>
            <person name="Aranda M."/>
            <person name="Li Y."/>
            <person name="Liew Y.J."/>
            <person name="Baumgarten S."/>
            <person name="Simakov O."/>
            <person name="Wilson M."/>
            <person name="Piel J."/>
            <person name="Ashoor H."/>
            <person name="Bougouffa S."/>
            <person name="Bajic V.B."/>
            <person name="Ryu T."/>
            <person name="Ravasi T."/>
            <person name="Bayer T."/>
            <person name="Micklem G."/>
            <person name="Kim H."/>
            <person name="Bhak J."/>
            <person name="Lajeunesse T.C."/>
            <person name="Voolstra C.R."/>
        </authorList>
    </citation>
    <scope>NUCLEOTIDE SEQUENCE [LARGE SCALE GENOMIC DNA]</scope>
    <source>
        <strain evidence="1 2">CCMP2467</strain>
    </source>
</reference>
<evidence type="ECO:0000313" key="2">
    <source>
        <dbReference type="Proteomes" id="UP000186817"/>
    </source>
</evidence>
<name>A0A1Q9EAH2_SYMMI</name>
<dbReference type="EMBL" id="LSRX01000211">
    <property type="protein sequence ID" value="OLQ04425.1"/>
    <property type="molecule type" value="Genomic_DNA"/>
</dbReference>
<gene>
    <name evidence="1" type="ORF">AK812_SmicGene12517</name>
</gene>
<sequence>MKAKRAHYLQKVRKKAGKVVDVLFRLYYPLTQCIIERGRLLVEARKGRPKLMQNGGRDGDPKKWGQFTTLANPSGGGHFGFIEGVVDVVRRGLLKQGRNEAFVLFFTSGKFAIVVFKDDPVSRRTRGQFFDHLVNFALVSLLGGVLRDLEEVQDFLAFLRLAGLFGLFGLKVIADGCSPRSEQASRAFGLHRGVSGLPPKLPEMLNNFVMFDRRLFNGREGLLTGLKKHLVDINFLRRGAGSVLLNPVGNRITQLLRHRIVAAQQKVIHDSEVGLESKVSNVKPPWHQLLCERCVASGPTYVWHCWLDLSLKVTSDHQRGTQRDTGNRATQFTEKGLSFVTQDSRVDCEVVWKLITVEELNPTLGSLKLCAKNATRLDLFMAYCVSFVAGVYQGENTVRAGFGARVNGPPALDNKFRGVFYRNIWCHLGGLVYRSRSESFGH</sequence>
<accession>A0A1Q9EAH2</accession>